<feature type="compositionally biased region" description="Low complexity" evidence="6">
    <location>
        <begin position="503"/>
        <end position="532"/>
    </location>
</feature>
<evidence type="ECO:0000256" key="6">
    <source>
        <dbReference type="SAM" id="MobiDB-lite"/>
    </source>
</evidence>
<feature type="compositionally biased region" description="Basic residues" evidence="6">
    <location>
        <begin position="486"/>
        <end position="498"/>
    </location>
</feature>
<dbReference type="Pfam" id="PF00069">
    <property type="entry name" value="Pkinase"/>
    <property type="match status" value="1"/>
</dbReference>
<dbReference type="PANTHER" id="PTHR24351">
    <property type="entry name" value="RIBOSOMAL PROTEIN S6 KINASE"/>
    <property type="match status" value="1"/>
</dbReference>
<evidence type="ECO:0000256" key="3">
    <source>
        <dbReference type="ARBA" id="ARBA00022741"/>
    </source>
</evidence>
<dbReference type="EMBL" id="NIVC01001124">
    <property type="protein sequence ID" value="PAA71964.1"/>
    <property type="molecule type" value="Genomic_DNA"/>
</dbReference>
<evidence type="ECO:0000313" key="10">
    <source>
        <dbReference type="Proteomes" id="UP000215902"/>
    </source>
</evidence>
<evidence type="ECO:0000256" key="1">
    <source>
        <dbReference type="ARBA" id="ARBA00022527"/>
    </source>
</evidence>
<dbReference type="Gene3D" id="1.10.510.10">
    <property type="entry name" value="Transferase(Phosphotransferase) domain 1"/>
    <property type="match status" value="1"/>
</dbReference>
<evidence type="ECO:0000313" key="8">
    <source>
        <dbReference type="EMBL" id="PAA65226.1"/>
    </source>
</evidence>
<dbReference type="CDD" id="cd05123">
    <property type="entry name" value="STKc_AGC"/>
    <property type="match status" value="1"/>
</dbReference>
<evidence type="ECO:0000256" key="2">
    <source>
        <dbReference type="ARBA" id="ARBA00022679"/>
    </source>
</evidence>
<evidence type="ECO:0000256" key="4">
    <source>
        <dbReference type="ARBA" id="ARBA00022777"/>
    </source>
</evidence>
<keyword evidence="2" id="KW-0808">Transferase</keyword>
<dbReference type="InterPro" id="IPR000719">
    <property type="entry name" value="Prot_kinase_dom"/>
</dbReference>
<keyword evidence="5" id="KW-0067">ATP-binding</keyword>
<dbReference type="Proteomes" id="UP000215902">
    <property type="component" value="Unassembled WGS sequence"/>
</dbReference>
<reference evidence="8 10" key="1">
    <citation type="submission" date="2017-06" db="EMBL/GenBank/DDBJ databases">
        <title>A platform for efficient transgenesis in Macrostomum lignano, a flatworm model organism for stem cell research.</title>
        <authorList>
            <person name="Berezikov E."/>
        </authorList>
    </citation>
    <scope>NUCLEOTIDE SEQUENCE [LARGE SCALE GENOMIC DNA]</scope>
    <source>
        <strain evidence="8">DV1</strain>
        <tissue evidence="8">Whole organism</tissue>
    </source>
</reference>
<organism evidence="8 10">
    <name type="scientific">Macrostomum lignano</name>
    <dbReference type="NCBI Taxonomy" id="282301"/>
    <lineage>
        <taxon>Eukaryota</taxon>
        <taxon>Metazoa</taxon>
        <taxon>Spiralia</taxon>
        <taxon>Lophotrochozoa</taxon>
        <taxon>Platyhelminthes</taxon>
        <taxon>Rhabditophora</taxon>
        <taxon>Macrostomorpha</taxon>
        <taxon>Macrostomida</taxon>
        <taxon>Macrostomidae</taxon>
        <taxon>Macrostomum</taxon>
    </lineage>
</organism>
<keyword evidence="10" id="KW-1185">Reference proteome</keyword>
<dbReference type="AlphaFoldDB" id="A0A267EUU5"/>
<dbReference type="InterPro" id="IPR011009">
    <property type="entry name" value="Kinase-like_dom_sf"/>
</dbReference>
<dbReference type="Gene3D" id="3.30.200.20">
    <property type="entry name" value="Phosphorylase Kinase, domain 1"/>
    <property type="match status" value="1"/>
</dbReference>
<dbReference type="PROSITE" id="PS50011">
    <property type="entry name" value="PROTEIN_KINASE_DOM"/>
    <property type="match status" value="1"/>
</dbReference>
<name>A0A267EUU5_9PLAT</name>
<dbReference type="SUPFAM" id="SSF56112">
    <property type="entry name" value="Protein kinase-like (PK-like)"/>
    <property type="match status" value="1"/>
</dbReference>
<evidence type="ECO:0000256" key="5">
    <source>
        <dbReference type="ARBA" id="ARBA00022840"/>
    </source>
</evidence>
<dbReference type="EMBL" id="NIVC01001672">
    <property type="protein sequence ID" value="PAA65226.1"/>
    <property type="molecule type" value="Genomic_DNA"/>
</dbReference>
<dbReference type="SMART" id="SM00220">
    <property type="entry name" value="S_TKc"/>
    <property type="match status" value="1"/>
</dbReference>
<comment type="caution">
    <text evidence="8">The sequence shown here is derived from an EMBL/GenBank/DDBJ whole genome shotgun (WGS) entry which is preliminary data.</text>
</comment>
<dbReference type="GO" id="GO:0005524">
    <property type="term" value="F:ATP binding"/>
    <property type="evidence" value="ECO:0007669"/>
    <property type="project" value="UniProtKB-KW"/>
</dbReference>
<dbReference type="STRING" id="282301.A0A267EUU5"/>
<accession>A0A267EUU5</accession>
<keyword evidence="4" id="KW-0418">Kinase</keyword>
<keyword evidence="3" id="KW-0547">Nucleotide-binding</keyword>
<keyword evidence="1" id="KW-0723">Serine/threonine-protein kinase</keyword>
<gene>
    <name evidence="9" type="ORF">BOX15_Mlig009969g1</name>
    <name evidence="8" type="ORF">BOX15_Mlig013978g1</name>
</gene>
<sequence>MGNRQGVVYERGGAREHSFASLHRLRQSSFRRIRRWASRLSFRSHSGRAASSGLGVARADGVDADELVSGAEQNRLATPPEPELESEHQQQQPQPEQQHQIMAGSAAPVSELADRWNRGSRRCIQQSTLGDPFGGSKSKWPVPFIESLFLPEFPVRPGPHELGELEVLDVISAGAFGNVLKVRSEDDKQLYALKVIDKARLLSQGHGVVRQSKDEVGVQLAIGYSTFVAALQCHWQTRKRLYLLLQFLPNGELFADWRRHGRYSEPLARFYVAELACCLDFLHSRGVIFRDLKLENVVLDAAGHPVLVDFGLCKWLKRGQNTRTICGTLTYAAPEMLNGQPYDHSVDWWSLGILFYALVCGKFPLHGARSHRQMAQMIRGHEYETPGRLSWQCRYTVEQLLQKNPRRRLASLPDLAQSPFYAELGAGCETSATPAGGKLFEALAARRLDPAAFATEDDRRLRFAPQKRPPAGSSNGQRKQQQQQKQQKRRRSRRRQKRRQADGEATASTASSSESAASSGSEAGDGSDRGSSFESVRLPAAYRQSQL</sequence>
<feature type="region of interest" description="Disordered" evidence="6">
    <location>
        <begin position="456"/>
        <end position="547"/>
    </location>
</feature>
<feature type="region of interest" description="Disordered" evidence="6">
    <location>
        <begin position="74"/>
        <end position="108"/>
    </location>
</feature>
<dbReference type="OrthoDB" id="3205605at2759"/>
<evidence type="ECO:0000259" key="7">
    <source>
        <dbReference type="PROSITE" id="PS50011"/>
    </source>
</evidence>
<feature type="domain" description="Protein kinase" evidence="7">
    <location>
        <begin position="165"/>
        <end position="421"/>
    </location>
</feature>
<dbReference type="GO" id="GO:0004674">
    <property type="term" value="F:protein serine/threonine kinase activity"/>
    <property type="evidence" value="ECO:0007669"/>
    <property type="project" value="UniProtKB-KW"/>
</dbReference>
<dbReference type="InterPro" id="IPR045270">
    <property type="entry name" value="STKc_AGC"/>
</dbReference>
<feature type="compositionally biased region" description="Low complexity" evidence="6">
    <location>
        <begin position="89"/>
        <end position="100"/>
    </location>
</feature>
<protein>
    <recommendedName>
        <fullName evidence="7">Protein kinase domain-containing protein</fullName>
    </recommendedName>
</protein>
<evidence type="ECO:0000313" key="9">
    <source>
        <dbReference type="EMBL" id="PAA71964.1"/>
    </source>
</evidence>
<proteinExistence type="predicted"/>